<keyword evidence="8" id="KW-1185">Reference proteome</keyword>
<dbReference type="OMA" id="TIKQKPW"/>
<feature type="domain" description="Lipoyl-binding" evidence="5">
    <location>
        <begin position="74"/>
        <end position="150"/>
    </location>
</feature>
<dbReference type="PANTHER" id="PTHR23151">
    <property type="entry name" value="DIHYDROLIPOAMIDE ACETYL/SUCCINYL-TRANSFERASE-RELATED"/>
    <property type="match status" value="1"/>
</dbReference>
<sequence length="568" mass="57271">MMRRGVSRPTASVVAACRRAAAEEGLLARPLVAGFVSAARGGLPARAPREAGVLAPAIVSVAVGRRSVTDFGASNPLKMPALSPTMSSGTVCRWLVAEGDAVSAGDTVAEIETDKATVSYEVHDDGFMAKILVPGGSEDVPVGTVLALMVDDEGDLADVQSHDWSAVLAAGKAASGETSKAEEGSAHDGARANASSAASFGSKRTSPAAAHLVRTHGLDISALEGTGRHGVVTKGDVLVMMGKAPASALPRKAAGHAPASKAPPAAALSAAANAPSSTAAAPAAAAPPALAAAVPLDQIVDLGGNLPPAVFDAPERPASAAPGAFEDAKPSTMRKVIAGRLTESMSTVPHSYAVMDCRIDNLLALRQRLKAVGVNVSVNDLVIKAVAKALVAVPEVNCRFDAESGTVKANDSVDISVAVATDGGLITPIVTHADTLGLAGINAAVKDLAARARKGKLAPHEYQGGSFSVSNLGMFGIDEFTAVINPPQACILAVGRGAQRAVLPADNAAVAADVDDLGDGPAPGVTPELATVMSVTMSSDRRVVDDAIAGQFLAAFRLHCETPDLLMA</sequence>
<feature type="domain" description="Peripheral subunit-binding (PSBD)" evidence="6">
    <location>
        <begin position="204"/>
        <end position="241"/>
    </location>
</feature>
<dbReference type="Pfam" id="PF00198">
    <property type="entry name" value="2-oxoacid_dh"/>
    <property type="match status" value="1"/>
</dbReference>
<dbReference type="GO" id="GO:0016746">
    <property type="term" value="F:acyltransferase activity"/>
    <property type="evidence" value="ECO:0007669"/>
    <property type="project" value="UniProtKB-KW"/>
</dbReference>
<comment type="similarity">
    <text evidence="1 3">Belongs to the 2-oxoacid dehydrogenase family.</text>
</comment>
<dbReference type="InterPro" id="IPR011053">
    <property type="entry name" value="Single_hybrid_motif"/>
</dbReference>
<gene>
    <name evidence="7" type="ORF">FNF29_08124</name>
</gene>
<dbReference type="SUPFAM" id="SSF52777">
    <property type="entry name" value="CoA-dependent acyltransferases"/>
    <property type="match status" value="1"/>
</dbReference>
<dbReference type="Gene3D" id="2.40.50.100">
    <property type="match status" value="1"/>
</dbReference>
<dbReference type="InterPro" id="IPR000089">
    <property type="entry name" value="Biotin_lipoyl"/>
</dbReference>
<dbReference type="CDD" id="cd06849">
    <property type="entry name" value="lipoyl_domain"/>
    <property type="match status" value="1"/>
</dbReference>
<evidence type="ECO:0000313" key="8">
    <source>
        <dbReference type="Proteomes" id="UP000323011"/>
    </source>
</evidence>
<feature type="region of interest" description="Disordered" evidence="4">
    <location>
        <begin position="172"/>
        <end position="205"/>
    </location>
</feature>
<dbReference type="Gene3D" id="4.10.320.10">
    <property type="entry name" value="E3-binding domain"/>
    <property type="match status" value="1"/>
</dbReference>
<accession>A0A5A8C173</accession>
<keyword evidence="2 3" id="KW-0450">Lipoyl</keyword>
<feature type="compositionally biased region" description="Polar residues" evidence="4">
    <location>
        <begin position="193"/>
        <end position="205"/>
    </location>
</feature>
<dbReference type="Pfam" id="PF00364">
    <property type="entry name" value="Biotin_lipoyl"/>
    <property type="match status" value="1"/>
</dbReference>
<dbReference type="Pfam" id="PF02817">
    <property type="entry name" value="E3_binding"/>
    <property type="match status" value="1"/>
</dbReference>
<dbReference type="PROSITE" id="PS51826">
    <property type="entry name" value="PSBD"/>
    <property type="match status" value="1"/>
</dbReference>
<comment type="caution">
    <text evidence="7">The sequence shown here is derived from an EMBL/GenBank/DDBJ whole genome shotgun (WGS) entry which is preliminary data.</text>
</comment>
<protein>
    <recommendedName>
        <fullName evidence="3">Dihydrolipoamide acetyltransferase component of pyruvate dehydrogenase complex</fullName>
        <ecNumber evidence="3">2.3.1.-</ecNumber>
    </recommendedName>
</protein>
<evidence type="ECO:0000256" key="4">
    <source>
        <dbReference type="SAM" id="MobiDB-lite"/>
    </source>
</evidence>
<organism evidence="7 8">
    <name type="scientific">Cafeteria roenbergensis</name>
    <name type="common">Marine flagellate</name>
    <dbReference type="NCBI Taxonomy" id="33653"/>
    <lineage>
        <taxon>Eukaryota</taxon>
        <taxon>Sar</taxon>
        <taxon>Stramenopiles</taxon>
        <taxon>Bigyra</taxon>
        <taxon>Opalozoa</taxon>
        <taxon>Bicosoecida</taxon>
        <taxon>Cafeteriaceae</taxon>
        <taxon>Cafeteria</taxon>
    </lineage>
</organism>
<dbReference type="EMBL" id="VLTN01000092">
    <property type="protein sequence ID" value="KAA0146309.1"/>
    <property type="molecule type" value="Genomic_DNA"/>
</dbReference>
<dbReference type="Gene3D" id="3.30.559.10">
    <property type="entry name" value="Chloramphenicol acetyltransferase-like domain"/>
    <property type="match status" value="1"/>
</dbReference>
<dbReference type="InterPro" id="IPR001078">
    <property type="entry name" value="2-oxoacid_DH_actylTfrase"/>
</dbReference>
<dbReference type="SUPFAM" id="SSF47005">
    <property type="entry name" value="Peripheral subunit-binding domain of 2-oxo acid dehydrogenase complex"/>
    <property type="match status" value="1"/>
</dbReference>
<dbReference type="GO" id="GO:0045254">
    <property type="term" value="C:pyruvate dehydrogenase complex"/>
    <property type="evidence" value="ECO:0007669"/>
    <property type="project" value="InterPro"/>
</dbReference>
<feature type="compositionally biased region" description="Basic and acidic residues" evidence="4">
    <location>
        <begin position="179"/>
        <end position="190"/>
    </location>
</feature>
<comment type="cofactor">
    <cofactor evidence="3">
        <name>(R)-lipoate</name>
        <dbReference type="ChEBI" id="CHEBI:83088"/>
    </cofactor>
</comment>
<dbReference type="InterPro" id="IPR004167">
    <property type="entry name" value="PSBD"/>
</dbReference>
<dbReference type="AlphaFoldDB" id="A0A5A8C173"/>
<dbReference type="FunFam" id="2.40.50.100:FF:000010">
    <property type="entry name" value="Acetyltransferase component of pyruvate dehydrogenase complex"/>
    <property type="match status" value="1"/>
</dbReference>
<evidence type="ECO:0000259" key="5">
    <source>
        <dbReference type="PROSITE" id="PS50968"/>
    </source>
</evidence>
<dbReference type="PANTHER" id="PTHR23151:SF90">
    <property type="entry name" value="DIHYDROLIPOYLLYSINE-RESIDUE ACETYLTRANSFERASE COMPONENT OF PYRUVATE DEHYDROGENASE COMPLEX, MITOCHONDRIAL-RELATED"/>
    <property type="match status" value="1"/>
</dbReference>
<dbReference type="InterPro" id="IPR036625">
    <property type="entry name" value="E3-bd_dom_sf"/>
</dbReference>
<dbReference type="GO" id="GO:0006086">
    <property type="term" value="P:pyruvate decarboxylation to acetyl-CoA"/>
    <property type="evidence" value="ECO:0007669"/>
    <property type="project" value="InterPro"/>
</dbReference>
<dbReference type="EC" id="2.3.1.-" evidence="3"/>
<evidence type="ECO:0000259" key="6">
    <source>
        <dbReference type="PROSITE" id="PS51826"/>
    </source>
</evidence>
<dbReference type="SUPFAM" id="SSF51230">
    <property type="entry name" value="Single hybrid motif"/>
    <property type="match status" value="1"/>
</dbReference>
<keyword evidence="3" id="KW-0808">Transferase</keyword>
<evidence type="ECO:0000256" key="2">
    <source>
        <dbReference type="ARBA" id="ARBA00022823"/>
    </source>
</evidence>
<name>A0A5A8C173_CAFRO</name>
<evidence type="ECO:0000256" key="3">
    <source>
        <dbReference type="RuleBase" id="RU003423"/>
    </source>
</evidence>
<dbReference type="GO" id="GO:0005739">
    <property type="term" value="C:mitochondrion"/>
    <property type="evidence" value="ECO:0007669"/>
    <property type="project" value="TreeGrafter"/>
</dbReference>
<evidence type="ECO:0000256" key="1">
    <source>
        <dbReference type="ARBA" id="ARBA00007317"/>
    </source>
</evidence>
<dbReference type="Proteomes" id="UP000323011">
    <property type="component" value="Unassembled WGS sequence"/>
</dbReference>
<dbReference type="PROSITE" id="PS50968">
    <property type="entry name" value="BIOTINYL_LIPOYL"/>
    <property type="match status" value="1"/>
</dbReference>
<dbReference type="InterPro" id="IPR023213">
    <property type="entry name" value="CAT-like_dom_sf"/>
</dbReference>
<reference evidence="7 8" key="1">
    <citation type="submission" date="2019-07" db="EMBL/GenBank/DDBJ databases">
        <title>Genomes of Cafeteria roenbergensis.</title>
        <authorList>
            <person name="Fischer M.G."/>
            <person name="Hackl T."/>
            <person name="Roman M."/>
        </authorList>
    </citation>
    <scope>NUCLEOTIDE SEQUENCE [LARGE SCALE GENOMIC DNA]</scope>
    <source>
        <strain evidence="7 8">BVI</strain>
    </source>
</reference>
<proteinExistence type="inferred from homology"/>
<dbReference type="InterPro" id="IPR045257">
    <property type="entry name" value="E2/Pdx1"/>
</dbReference>
<keyword evidence="3" id="KW-0012">Acyltransferase</keyword>
<evidence type="ECO:0000313" key="7">
    <source>
        <dbReference type="EMBL" id="KAA0146309.1"/>
    </source>
</evidence>